<name>A0ABT1DE07_9ACTN</name>
<reference evidence="1 2" key="1">
    <citation type="submission" date="2022-06" db="EMBL/GenBank/DDBJ databases">
        <title>New Species of the Genus Actinoplanes, ActinopZanes ferrugineus.</title>
        <authorList>
            <person name="Ding P."/>
        </authorList>
    </citation>
    <scope>NUCLEOTIDE SEQUENCE [LARGE SCALE GENOMIC DNA]</scope>
    <source>
        <strain evidence="1 2">TRM88003</strain>
    </source>
</reference>
<comment type="caution">
    <text evidence="1">The sequence shown here is derived from an EMBL/GenBank/DDBJ whole genome shotgun (WGS) entry which is preliminary data.</text>
</comment>
<proteinExistence type="predicted"/>
<sequence>MDRRRLLLGVPAAWSERERYARVRSDDWLRLSYTAADRTGPLWVPLTVEAPDLRYRWHTEFAAAGRQSAWWTELVGYSQYAIDDLIRNS</sequence>
<dbReference type="EMBL" id="JAMYJR010000001">
    <property type="protein sequence ID" value="MCO8269025.1"/>
    <property type="molecule type" value="Genomic_DNA"/>
</dbReference>
<organism evidence="1 2">
    <name type="scientific">Paractinoplanes aksuensis</name>
    <dbReference type="NCBI Taxonomy" id="2939490"/>
    <lineage>
        <taxon>Bacteria</taxon>
        <taxon>Bacillati</taxon>
        <taxon>Actinomycetota</taxon>
        <taxon>Actinomycetes</taxon>
        <taxon>Micromonosporales</taxon>
        <taxon>Micromonosporaceae</taxon>
        <taxon>Paractinoplanes</taxon>
    </lineage>
</organism>
<accession>A0ABT1DE07</accession>
<dbReference type="RefSeq" id="WP_253235169.1">
    <property type="nucleotide sequence ID" value="NZ_JAMYJR010000001.1"/>
</dbReference>
<evidence type="ECO:0000313" key="1">
    <source>
        <dbReference type="EMBL" id="MCO8269025.1"/>
    </source>
</evidence>
<keyword evidence="2" id="KW-1185">Reference proteome</keyword>
<protein>
    <submittedName>
        <fullName evidence="1">Uncharacterized protein</fullName>
    </submittedName>
</protein>
<evidence type="ECO:0000313" key="2">
    <source>
        <dbReference type="Proteomes" id="UP001523369"/>
    </source>
</evidence>
<gene>
    <name evidence="1" type="ORF">M1L60_00310</name>
</gene>
<dbReference type="Proteomes" id="UP001523369">
    <property type="component" value="Unassembled WGS sequence"/>
</dbReference>